<reference evidence="2 3" key="1">
    <citation type="submission" date="2016-07" db="EMBL/GenBank/DDBJ databases">
        <title>Pervasive Adenine N6-methylation of Active Genes in Fungi.</title>
        <authorList>
            <consortium name="DOE Joint Genome Institute"/>
            <person name="Mondo S.J."/>
            <person name="Dannebaum R.O."/>
            <person name="Kuo R.C."/>
            <person name="Labutti K."/>
            <person name="Haridas S."/>
            <person name="Kuo A."/>
            <person name="Salamov A."/>
            <person name="Ahrendt S.R."/>
            <person name="Lipzen A."/>
            <person name="Sullivan W."/>
            <person name="Andreopoulos W.B."/>
            <person name="Clum A."/>
            <person name="Lindquist E."/>
            <person name="Daum C."/>
            <person name="Ramamoorthy G.K."/>
            <person name="Gryganskyi A."/>
            <person name="Culley D."/>
            <person name="Magnuson J.K."/>
            <person name="James T.Y."/>
            <person name="O'Malley M.A."/>
            <person name="Stajich J.E."/>
            <person name="Spatafora J.W."/>
            <person name="Visel A."/>
            <person name="Grigoriev I.V."/>
        </authorList>
    </citation>
    <scope>NUCLEOTIDE SEQUENCE [LARGE SCALE GENOMIC DNA]</scope>
    <source>
        <strain evidence="2 3">PL171</strain>
    </source>
</reference>
<proteinExistence type="predicted"/>
<keyword evidence="3" id="KW-1185">Reference proteome</keyword>
<dbReference type="EMBL" id="MCFL01000002">
    <property type="protein sequence ID" value="ORZ41121.1"/>
    <property type="molecule type" value="Genomic_DNA"/>
</dbReference>
<feature type="compositionally biased region" description="Polar residues" evidence="1">
    <location>
        <begin position="1"/>
        <end position="10"/>
    </location>
</feature>
<evidence type="ECO:0000313" key="3">
    <source>
        <dbReference type="Proteomes" id="UP000193411"/>
    </source>
</evidence>
<accession>A0A1Y2I4Z5</accession>
<dbReference type="AlphaFoldDB" id="A0A1Y2I4Z5"/>
<gene>
    <name evidence="2" type="ORF">BCR44DRAFT_67938</name>
</gene>
<organism evidence="2 3">
    <name type="scientific">Catenaria anguillulae PL171</name>
    <dbReference type="NCBI Taxonomy" id="765915"/>
    <lineage>
        <taxon>Eukaryota</taxon>
        <taxon>Fungi</taxon>
        <taxon>Fungi incertae sedis</taxon>
        <taxon>Blastocladiomycota</taxon>
        <taxon>Blastocladiomycetes</taxon>
        <taxon>Blastocladiales</taxon>
        <taxon>Catenariaceae</taxon>
        <taxon>Catenaria</taxon>
    </lineage>
</organism>
<sequence length="59" mass="5936">MPAAQQTAMTFSPIRLAPGTPTPQARVAPSSGPAQFPRFDLTPASNQGSAAAGPGRATE</sequence>
<comment type="caution">
    <text evidence="2">The sequence shown here is derived from an EMBL/GenBank/DDBJ whole genome shotgun (WGS) entry which is preliminary data.</text>
</comment>
<evidence type="ECO:0000313" key="2">
    <source>
        <dbReference type="EMBL" id="ORZ41121.1"/>
    </source>
</evidence>
<protein>
    <submittedName>
        <fullName evidence="2">Uncharacterized protein</fullName>
    </submittedName>
</protein>
<evidence type="ECO:0000256" key="1">
    <source>
        <dbReference type="SAM" id="MobiDB-lite"/>
    </source>
</evidence>
<dbReference type="Proteomes" id="UP000193411">
    <property type="component" value="Unassembled WGS sequence"/>
</dbReference>
<feature type="region of interest" description="Disordered" evidence="1">
    <location>
        <begin position="1"/>
        <end position="59"/>
    </location>
</feature>
<name>A0A1Y2I4Z5_9FUNG</name>